<dbReference type="AlphaFoldDB" id="A0A2H5XDE8"/>
<evidence type="ECO:0000313" key="1">
    <source>
        <dbReference type="EMBL" id="GBC99202.1"/>
    </source>
</evidence>
<dbReference type="NCBIfam" id="TIGR04294">
    <property type="entry name" value="pre_pil_HX9DG"/>
    <property type="match status" value="1"/>
</dbReference>
<dbReference type="PANTHER" id="PTHR30093:SF2">
    <property type="entry name" value="TYPE II SECRETION SYSTEM PROTEIN H"/>
    <property type="match status" value="1"/>
</dbReference>
<evidence type="ECO:0008006" key="3">
    <source>
        <dbReference type="Google" id="ProtNLM"/>
    </source>
</evidence>
<evidence type="ECO:0000313" key="2">
    <source>
        <dbReference type="Proteomes" id="UP000236173"/>
    </source>
</evidence>
<dbReference type="SUPFAM" id="SSF54523">
    <property type="entry name" value="Pili subunits"/>
    <property type="match status" value="1"/>
</dbReference>
<dbReference type="InterPro" id="IPR045584">
    <property type="entry name" value="Pilin-like"/>
</dbReference>
<dbReference type="Proteomes" id="UP000236173">
    <property type="component" value="Unassembled WGS sequence"/>
</dbReference>
<dbReference type="InterPro" id="IPR027558">
    <property type="entry name" value="Pre_pil_HX9DG_C"/>
</dbReference>
<dbReference type="Pfam" id="PF07963">
    <property type="entry name" value="N_methyl"/>
    <property type="match status" value="1"/>
</dbReference>
<accession>A0A2H5XDE8</accession>
<comment type="caution">
    <text evidence="1">The sequence shown here is derived from an EMBL/GenBank/DDBJ whole genome shotgun (WGS) entry which is preliminary data.</text>
</comment>
<proteinExistence type="predicted"/>
<dbReference type="NCBIfam" id="TIGR02532">
    <property type="entry name" value="IV_pilin_GFxxxE"/>
    <property type="match status" value="1"/>
</dbReference>
<sequence length="218" mass="24696">MRRVAFTLIELLVVIAIIAVLAALLFPVFSAAREKGRQTTCLSNIRQLGMASVMYAQDWDDWYLPACLHPNMDATKPAIALWFQLVQPYLNNWELIKCLSHGGGAGYKGIAGSYGYVCSGTSNDPNDPNFGGFPWFGTLAQIYYPAQMILFGEIPLAGCRACPLYHTHTPVLHMHFWARPVDHTRHMQGANYAFFDGHARWLRYEMTLQPRNMWKNLP</sequence>
<dbReference type="PANTHER" id="PTHR30093">
    <property type="entry name" value="GENERAL SECRETION PATHWAY PROTEIN G"/>
    <property type="match status" value="1"/>
</dbReference>
<organism evidence="1 2">
    <name type="scientific">Candidatus Fervidibacter japonicus</name>
    <dbReference type="NCBI Taxonomy" id="2035412"/>
    <lineage>
        <taxon>Bacteria</taxon>
        <taxon>Candidatus Fervidibacterota</taxon>
        <taxon>Candidatus Fervidibacter</taxon>
    </lineage>
</organism>
<dbReference type="InterPro" id="IPR012902">
    <property type="entry name" value="N_methyl_site"/>
</dbReference>
<protein>
    <recommendedName>
        <fullName evidence="3">Type II secretion system protein G</fullName>
    </recommendedName>
</protein>
<reference evidence="2" key="1">
    <citation type="submission" date="2017-09" db="EMBL/GenBank/DDBJ databases">
        <title>Metaegenomics of thermophilic ammonia-oxidizing enrichment culture.</title>
        <authorList>
            <person name="Kato S."/>
            <person name="Suzuki K."/>
        </authorList>
    </citation>
    <scope>NUCLEOTIDE SEQUENCE [LARGE SCALE GENOMIC DNA]</scope>
</reference>
<dbReference type="EMBL" id="BEHT01000022">
    <property type="protein sequence ID" value="GBC99202.1"/>
    <property type="molecule type" value="Genomic_DNA"/>
</dbReference>
<name>A0A2H5XDE8_9BACT</name>
<dbReference type="Gene3D" id="3.30.700.10">
    <property type="entry name" value="Glycoprotein, Type 4 Pilin"/>
    <property type="match status" value="1"/>
</dbReference>
<gene>
    <name evidence="1" type="ORF">HRbin17_01723</name>
</gene>